<keyword evidence="2 7" id="KW-0699">rRNA-binding</keyword>
<reference evidence="8" key="2">
    <citation type="journal article" date="2023" name="Microbiome">
        <title>Synthase-selected sorting approach identifies a beta-lactone synthase in a nudibranch symbiotic bacterium.</title>
        <authorList>
            <person name="Dzunkova M."/>
            <person name="La Clair J.J."/>
            <person name="Tyml T."/>
            <person name="Doud D."/>
            <person name="Schulz F."/>
            <person name="Piquer-Esteban S."/>
            <person name="Porcel Sanchis D."/>
            <person name="Osborn A."/>
            <person name="Robinson D."/>
            <person name="Louie K.B."/>
            <person name="Bowen B.P."/>
            <person name="Bowers R.M."/>
            <person name="Lee J."/>
            <person name="Arnau V."/>
            <person name="Diaz-Villanueva W."/>
            <person name="Stepanauskas R."/>
            <person name="Gosliner T."/>
            <person name="Date S.V."/>
            <person name="Northen T.R."/>
            <person name="Cheng J.F."/>
            <person name="Burkart M.D."/>
            <person name="Woyke T."/>
        </authorList>
    </citation>
    <scope>NUCLEOTIDE SEQUENCE</scope>
    <source>
        <strain evidence="8">Df01</strain>
    </source>
</reference>
<evidence type="ECO:0000313" key="9">
    <source>
        <dbReference type="Proteomes" id="UP001168167"/>
    </source>
</evidence>
<dbReference type="HAMAP" id="MF_01337_B">
    <property type="entry name" value="Ribosomal_uL18_B"/>
    <property type="match status" value="1"/>
</dbReference>
<gene>
    <name evidence="7 8" type="primary">rplR</name>
    <name evidence="8" type="ORF">NQX30_02865</name>
</gene>
<dbReference type="PANTHER" id="PTHR12899:SF3">
    <property type="entry name" value="LARGE RIBOSOMAL SUBUNIT PROTEIN UL18M"/>
    <property type="match status" value="1"/>
</dbReference>
<dbReference type="GO" id="GO:0005840">
    <property type="term" value="C:ribosome"/>
    <property type="evidence" value="ECO:0007669"/>
    <property type="project" value="UniProtKB-KW"/>
</dbReference>
<dbReference type="PANTHER" id="PTHR12899">
    <property type="entry name" value="39S RIBOSOMAL PROTEIN L18, MITOCHONDRIAL"/>
    <property type="match status" value="1"/>
</dbReference>
<comment type="subunit">
    <text evidence="7">Part of the 50S ribosomal subunit; part of the 5S rRNA/L5/L18/L25 subcomplex. Contacts the 5S and 23S rRNAs.</text>
</comment>
<proteinExistence type="inferred from homology"/>
<evidence type="ECO:0000256" key="7">
    <source>
        <dbReference type="HAMAP-Rule" id="MF_01337"/>
    </source>
</evidence>
<sequence>MSALSSRQRRLRRGVKSRKRQALLGVARVVAHLTGKHTYAQLVASDYRVLASASTVEPELRESLGGKFSNIAAAQRVGMRLAEKAVPLGVEKLAFDRGGRKYHGRIKALAEAARTGGMKF</sequence>
<accession>A0ABT7QLM3</accession>
<comment type="similarity">
    <text evidence="1 7">Belongs to the universal ribosomal protein uL18 family.</text>
</comment>
<keyword evidence="4 7" id="KW-0689">Ribosomal protein</keyword>
<dbReference type="InterPro" id="IPR057268">
    <property type="entry name" value="Ribosomal_L18"/>
</dbReference>
<keyword evidence="9" id="KW-1185">Reference proteome</keyword>
<comment type="function">
    <text evidence="7">This is one of the proteins that bind and probably mediate the attachment of the 5S RNA into the large ribosomal subunit, where it forms part of the central protuberance.</text>
</comment>
<evidence type="ECO:0000256" key="1">
    <source>
        <dbReference type="ARBA" id="ARBA00007116"/>
    </source>
</evidence>
<dbReference type="NCBIfam" id="TIGR00060">
    <property type="entry name" value="L18_bact"/>
    <property type="match status" value="1"/>
</dbReference>
<evidence type="ECO:0000256" key="3">
    <source>
        <dbReference type="ARBA" id="ARBA00022884"/>
    </source>
</evidence>
<dbReference type="EMBL" id="JANQAO010000001">
    <property type="protein sequence ID" value="MDM5147315.1"/>
    <property type="molecule type" value="Genomic_DNA"/>
</dbReference>
<dbReference type="Gene3D" id="3.30.420.100">
    <property type="match status" value="1"/>
</dbReference>
<name>A0ABT7QLM3_9GAMM</name>
<keyword evidence="3 7" id="KW-0694">RNA-binding</keyword>
<comment type="caution">
    <text evidence="8">The sequence shown here is derived from an EMBL/GenBank/DDBJ whole genome shotgun (WGS) entry which is preliminary data.</text>
</comment>
<dbReference type="SUPFAM" id="SSF53137">
    <property type="entry name" value="Translational machinery components"/>
    <property type="match status" value="1"/>
</dbReference>
<dbReference type="CDD" id="cd00432">
    <property type="entry name" value="Ribosomal_L18_L5e"/>
    <property type="match status" value="1"/>
</dbReference>
<dbReference type="InterPro" id="IPR004389">
    <property type="entry name" value="Ribosomal_uL18_bac-type"/>
</dbReference>
<dbReference type="Pfam" id="PF00861">
    <property type="entry name" value="Ribosomal_L18p"/>
    <property type="match status" value="1"/>
</dbReference>
<reference evidence="8" key="1">
    <citation type="submission" date="2022-08" db="EMBL/GenBank/DDBJ databases">
        <authorList>
            <person name="Dzunkova M."/>
            <person name="La Clair J."/>
            <person name="Tyml T."/>
            <person name="Doud D."/>
            <person name="Schulz F."/>
            <person name="Piquer S."/>
            <person name="Porcel Sanchis D."/>
            <person name="Osborn A."/>
            <person name="Robinson D."/>
            <person name="Louie K.B."/>
            <person name="Bowen B.P."/>
            <person name="Bowers R."/>
            <person name="Lee J."/>
            <person name="Arnau Llombart V."/>
            <person name="Diaz Villanueva W."/>
            <person name="Gosliner T."/>
            <person name="Northen T."/>
            <person name="Cheng J.-F."/>
            <person name="Burkart M.D."/>
            <person name="Woyke T."/>
        </authorList>
    </citation>
    <scope>NUCLEOTIDE SEQUENCE</scope>
    <source>
        <strain evidence="8">Df01</strain>
    </source>
</reference>
<evidence type="ECO:0000256" key="4">
    <source>
        <dbReference type="ARBA" id="ARBA00022980"/>
    </source>
</evidence>
<evidence type="ECO:0000256" key="6">
    <source>
        <dbReference type="ARBA" id="ARBA00035197"/>
    </source>
</evidence>
<keyword evidence="5 7" id="KW-0687">Ribonucleoprotein</keyword>
<evidence type="ECO:0000256" key="5">
    <source>
        <dbReference type="ARBA" id="ARBA00023274"/>
    </source>
</evidence>
<dbReference type="InterPro" id="IPR005484">
    <property type="entry name" value="Ribosomal_uL18_bac/plant/anim"/>
</dbReference>
<evidence type="ECO:0000313" key="8">
    <source>
        <dbReference type="EMBL" id="MDM5147315.1"/>
    </source>
</evidence>
<dbReference type="Proteomes" id="UP001168167">
    <property type="component" value="Unassembled WGS sequence"/>
</dbReference>
<protein>
    <recommendedName>
        <fullName evidence="6 7">Large ribosomal subunit protein uL18</fullName>
    </recommendedName>
</protein>
<organism evidence="8 9">
    <name type="scientific">Candidatus Doriopsillibacter californiensis</name>
    <dbReference type="NCBI Taxonomy" id="2970740"/>
    <lineage>
        <taxon>Bacteria</taxon>
        <taxon>Pseudomonadati</taxon>
        <taxon>Pseudomonadota</taxon>
        <taxon>Gammaproteobacteria</taxon>
        <taxon>Candidatus Tethybacterales</taxon>
        <taxon>Candidatus Persebacteraceae</taxon>
        <taxon>Candidatus Doriopsillibacter</taxon>
    </lineage>
</organism>
<evidence type="ECO:0000256" key="2">
    <source>
        <dbReference type="ARBA" id="ARBA00022730"/>
    </source>
</evidence>